<dbReference type="EMBL" id="WJBC01000015">
    <property type="protein sequence ID" value="MBC3804887.1"/>
    <property type="molecule type" value="Genomic_DNA"/>
</dbReference>
<dbReference type="InterPro" id="IPR012675">
    <property type="entry name" value="Beta-grasp_dom_sf"/>
</dbReference>
<reference evidence="1 2" key="1">
    <citation type="journal article" date="2020" name="mSystems">
        <title>Defining Genomic and Predicted Metabolic Features of the Acetobacterium Genus.</title>
        <authorList>
            <person name="Ross D.E."/>
            <person name="Marshall C.W."/>
            <person name="Gulliver D."/>
            <person name="May H.D."/>
            <person name="Norman R.S."/>
        </authorList>
    </citation>
    <scope>NUCLEOTIDE SEQUENCE [LARGE SCALE GENOMIC DNA]</scope>
    <source>
        <strain evidence="1 2">DSM 8238</strain>
    </source>
</reference>
<dbReference type="RefSeq" id="WP_186842771.1">
    <property type="nucleotide sequence ID" value="NZ_WJBC01000015.1"/>
</dbReference>
<dbReference type="Proteomes" id="UP000603234">
    <property type="component" value="Unassembled WGS sequence"/>
</dbReference>
<dbReference type="InterPro" id="IPR010035">
    <property type="entry name" value="Thi_S"/>
</dbReference>
<organism evidence="1 2">
    <name type="scientific">Acetobacterium fimetarium</name>
    <dbReference type="NCBI Taxonomy" id="52691"/>
    <lineage>
        <taxon>Bacteria</taxon>
        <taxon>Bacillati</taxon>
        <taxon>Bacillota</taxon>
        <taxon>Clostridia</taxon>
        <taxon>Eubacteriales</taxon>
        <taxon>Eubacteriaceae</taxon>
        <taxon>Acetobacterium</taxon>
    </lineage>
</organism>
<evidence type="ECO:0000313" key="1">
    <source>
        <dbReference type="EMBL" id="MBC3804887.1"/>
    </source>
</evidence>
<dbReference type="Pfam" id="PF02597">
    <property type="entry name" value="ThiS"/>
    <property type="match status" value="1"/>
</dbReference>
<gene>
    <name evidence="1" type="primary">thiS</name>
    <name evidence="1" type="ORF">GH808_10630</name>
</gene>
<accession>A0ABR6WW79</accession>
<dbReference type="PANTHER" id="PTHR34472">
    <property type="entry name" value="SULFUR CARRIER PROTEIN THIS"/>
    <property type="match status" value="1"/>
</dbReference>
<keyword evidence="2" id="KW-1185">Reference proteome</keyword>
<dbReference type="CDD" id="cd00565">
    <property type="entry name" value="Ubl_ThiS"/>
    <property type="match status" value="1"/>
</dbReference>
<dbReference type="InterPro" id="IPR003749">
    <property type="entry name" value="ThiS/MoaD-like"/>
</dbReference>
<dbReference type="NCBIfam" id="TIGR01683">
    <property type="entry name" value="thiS"/>
    <property type="match status" value="1"/>
</dbReference>
<evidence type="ECO:0000313" key="2">
    <source>
        <dbReference type="Proteomes" id="UP000603234"/>
    </source>
</evidence>
<dbReference type="InterPro" id="IPR016155">
    <property type="entry name" value="Mopterin_synth/thiamin_S_b"/>
</dbReference>
<protein>
    <submittedName>
        <fullName evidence="1">Sulfur carrier protein ThiS</fullName>
    </submittedName>
</protein>
<dbReference type="SUPFAM" id="SSF54285">
    <property type="entry name" value="MoaD/ThiS"/>
    <property type="match status" value="1"/>
</dbReference>
<dbReference type="Gene3D" id="3.10.20.30">
    <property type="match status" value="1"/>
</dbReference>
<proteinExistence type="predicted"/>
<dbReference type="PANTHER" id="PTHR34472:SF1">
    <property type="entry name" value="SULFUR CARRIER PROTEIN THIS"/>
    <property type="match status" value="1"/>
</dbReference>
<comment type="caution">
    <text evidence="1">The sequence shown here is derived from an EMBL/GenBank/DDBJ whole genome shotgun (WGS) entry which is preliminary data.</text>
</comment>
<sequence length="64" mass="7253">MRVNGKEITLSSNHKLLDFLEINQYDPQKIAIERNGEIVPKSAYHQVILDNEDRLEIVSFVGGG</sequence>
<name>A0ABR6WW79_9FIRM</name>